<keyword evidence="3" id="KW-1185">Reference proteome</keyword>
<feature type="transmembrane region" description="Helical" evidence="1">
    <location>
        <begin position="37"/>
        <end position="67"/>
    </location>
</feature>
<feature type="transmembrane region" description="Helical" evidence="1">
    <location>
        <begin position="411"/>
        <end position="433"/>
    </location>
</feature>
<feature type="transmembrane region" description="Helical" evidence="1">
    <location>
        <begin position="505"/>
        <end position="528"/>
    </location>
</feature>
<sequence length="918" mass="102634">MDYGYNSAGFQAVIEAHPCIANVGDVPTLCAIVGDSVYTFLICVAIVSAINFSLILFPVLHSIYILYEKRSQMSDKTRRLQRSFFLSILLQMAIPFTSLAVPWVYFIAAALIDFEPLVLWNDLLFTGFCSHGFLNSISVILIYRPKSWGEYMGQVLPVHPAELSTAAEKVEKMKRLKMDYGYYSDGFQATIQKHPCVGNVDADDPTLCAIVGDSVYTFLICVGIVSIVNLNLFVLPVAHSIFILYSKRSQMSVKTRKLQRSFFFSILLQVALPFVFLAAPWMYFMIAAIIDFEPLILWNNLLFTGFCSHGLFNSWAVIIIHRPYREELFLILFRRTLDEYLGRGMRVHPAELSTAAEKAEKIKRIKLALKMVAPKQNQVPVVLGLAFDALVQSYAPEMFFPATAGRMLGPWYWIFGLGVKSGLVCAAVFYAFALEAIVQSSRSSISAFYPLVALGILAMYQPVLDCGYYTVGVQQLIEKYPCLALVYEKPDICAIAPGDSAGVSWILVGTVSVINCSLCGVFAFHSSYLLFGTRTNVSTKTKKLQQAFFLSLLVQLLISFFSLAATPIWFLFVTVVGLRPALVFNQVLLGAFCSHGLLNSLSVIFIYRPYRNCDYGVPTAYATYGGILPYVSYPMAAFALYLIIWRSPDFMKDYRIHLVILQCCSIIYELVLLMMVMEVWFPAWGARFHGPWGGHFSCRYSLLAGTIVTGLVNEAIVQILSFKHQQLLPHKSRFRVRKRTWVILLVIFYIQQQAALGYAAGGIPLYDGYDTPAMQNIFSQYPCLSLVGDVSGLCAPEEDAPIRVCAYAVLYIIASNTILLFIQLIAMGAPWIWVMGSTLAGLGLHLTLNHVLFGIFLSHGLINSLTTIFIIKPYRLEKKLGRRHVTKILYDSSIGNDNNAVESSEKSIDSAAECWHGN</sequence>
<dbReference type="EMBL" id="CATQJA010002659">
    <property type="protein sequence ID" value="CAJ0580108.1"/>
    <property type="molecule type" value="Genomic_DNA"/>
</dbReference>
<feature type="non-terminal residue" evidence="2">
    <location>
        <position position="1"/>
    </location>
</feature>
<feature type="transmembrane region" description="Helical" evidence="1">
    <location>
        <begin position="808"/>
        <end position="833"/>
    </location>
</feature>
<dbReference type="PANTHER" id="PTHR22941">
    <property type="entry name" value="SERPENTINE RECEPTOR"/>
    <property type="match status" value="1"/>
</dbReference>
<feature type="transmembrane region" description="Helical" evidence="1">
    <location>
        <begin position="266"/>
        <end position="290"/>
    </location>
</feature>
<evidence type="ECO:0000313" key="3">
    <source>
        <dbReference type="Proteomes" id="UP001177023"/>
    </source>
</evidence>
<feature type="transmembrane region" description="Helical" evidence="1">
    <location>
        <begin position="379"/>
        <end position="399"/>
    </location>
</feature>
<name>A0AA36D2Z4_9BILA</name>
<evidence type="ECO:0000313" key="2">
    <source>
        <dbReference type="EMBL" id="CAJ0580108.1"/>
    </source>
</evidence>
<evidence type="ECO:0000256" key="1">
    <source>
        <dbReference type="SAM" id="Phobius"/>
    </source>
</evidence>
<dbReference type="Proteomes" id="UP001177023">
    <property type="component" value="Unassembled WGS sequence"/>
</dbReference>
<feature type="transmembrane region" description="Helical" evidence="1">
    <location>
        <begin position="700"/>
        <end position="720"/>
    </location>
</feature>
<dbReference type="AlphaFoldDB" id="A0AA36D2Z4"/>
<comment type="caution">
    <text evidence="2">The sequence shown here is derived from an EMBL/GenBank/DDBJ whole genome shotgun (WGS) entry which is preliminary data.</text>
</comment>
<reference evidence="2" key="1">
    <citation type="submission" date="2023-06" db="EMBL/GenBank/DDBJ databases">
        <authorList>
            <person name="Delattre M."/>
        </authorList>
    </citation>
    <scope>NUCLEOTIDE SEQUENCE</scope>
    <source>
        <strain evidence="2">AF72</strain>
    </source>
</reference>
<dbReference type="InterPro" id="IPR053220">
    <property type="entry name" value="Nematode_rcpt-like_serp_H"/>
</dbReference>
<dbReference type="InterPro" id="IPR019422">
    <property type="entry name" value="7TM_GPCR_serpentine_rcpt_Srh"/>
</dbReference>
<proteinExistence type="predicted"/>
<feature type="transmembrane region" description="Helical" evidence="1">
    <location>
        <begin position="215"/>
        <end position="245"/>
    </location>
</feature>
<feature type="transmembrane region" description="Helical" evidence="1">
    <location>
        <begin position="656"/>
        <end position="680"/>
    </location>
</feature>
<keyword evidence="1" id="KW-0812">Transmembrane</keyword>
<protein>
    <recommendedName>
        <fullName evidence="4">G protein-coupled receptor</fullName>
    </recommendedName>
</protein>
<keyword evidence="1" id="KW-1133">Transmembrane helix</keyword>
<accession>A0AA36D2Z4</accession>
<gene>
    <name evidence="2" type="ORF">MSPICULIGERA_LOCUS18311</name>
</gene>
<feature type="transmembrane region" description="Helical" evidence="1">
    <location>
        <begin position="627"/>
        <end position="644"/>
    </location>
</feature>
<feature type="transmembrane region" description="Helical" evidence="1">
    <location>
        <begin position="741"/>
        <end position="766"/>
    </location>
</feature>
<dbReference type="PANTHER" id="PTHR22941:SF307">
    <property type="entry name" value="SERPENTINE RECEPTOR, CLASS H"/>
    <property type="match status" value="1"/>
</dbReference>
<organism evidence="2 3">
    <name type="scientific">Mesorhabditis spiculigera</name>
    <dbReference type="NCBI Taxonomy" id="96644"/>
    <lineage>
        <taxon>Eukaryota</taxon>
        <taxon>Metazoa</taxon>
        <taxon>Ecdysozoa</taxon>
        <taxon>Nematoda</taxon>
        <taxon>Chromadorea</taxon>
        <taxon>Rhabditida</taxon>
        <taxon>Rhabditina</taxon>
        <taxon>Rhabditomorpha</taxon>
        <taxon>Rhabditoidea</taxon>
        <taxon>Rhabditidae</taxon>
        <taxon>Mesorhabditinae</taxon>
        <taxon>Mesorhabditis</taxon>
    </lineage>
</organism>
<feature type="transmembrane region" description="Helical" evidence="1">
    <location>
        <begin position="853"/>
        <end position="874"/>
    </location>
</feature>
<dbReference type="Pfam" id="PF10318">
    <property type="entry name" value="7TM_GPCR_Srh"/>
    <property type="match status" value="4"/>
</dbReference>
<evidence type="ECO:0008006" key="4">
    <source>
        <dbReference type="Google" id="ProtNLM"/>
    </source>
</evidence>
<feature type="transmembrane region" description="Helical" evidence="1">
    <location>
        <begin position="296"/>
        <end position="320"/>
    </location>
</feature>
<keyword evidence="1" id="KW-0472">Membrane</keyword>
<feature type="transmembrane region" description="Helical" evidence="1">
    <location>
        <begin position="88"/>
        <end position="112"/>
    </location>
</feature>
<feature type="transmembrane region" description="Helical" evidence="1">
    <location>
        <begin position="548"/>
        <end position="575"/>
    </location>
</feature>